<dbReference type="OrthoDB" id="9802795at2"/>
<dbReference type="CDD" id="cd04489">
    <property type="entry name" value="ExoVII_LU_OBF"/>
    <property type="match status" value="1"/>
</dbReference>
<dbReference type="NCBIfam" id="TIGR00237">
    <property type="entry name" value="xseA"/>
    <property type="match status" value="1"/>
</dbReference>
<organism evidence="10 11">
    <name type="scientific">Sinomonas atrocyanea</name>
    <dbReference type="NCBI Taxonomy" id="37927"/>
    <lineage>
        <taxon>Bacteria</taxon>
        <taxon>Bacillati</taxon>
        <taxon>Actinomycetota</taxon>
        <taxon>Actinomycetes</taxon>
        <taxon>Micrococcales</taxon>
        <taxon>Micrococcaceae</taxon>
        <taxon>Sinomonas</taxon>
    </lineage>
</organism>
<dbReference type="InterPro" id="IPR020579">
    <property type="entry name" value="Exonuc_VII_lsu_C"/>
</dbReference>
<evidence type="ECO:0000313" key="11">
    <source>
        <dbReference type="Proteomes" id="UP000070134"/>
    </source>
</evidence>
<dbReference type="RefSeq" id="WP_084249528.1">
    <property type="nucleotide sequence ID" value="NZ_BJMO01000005.1"/>
</dbReference>
<dbReference type="Pfam" id="PF13742">
    <property type="entry name" value="tRNA_anti_2"/>
    <property type="match status" value="1"/>
</dbReference>
<dbReference type="EC" id="3.1.11.6" evidence="5"/>
<evidence type="ECO:0000259" key="8">
    <source>
        <dbReference type="Pfam" id="PF02601"/>
    </source>
</evidence>
<dbReference type="Proteomes" id="UP000070134">
    <property type="component" value="Chromosome"/>
</dbReference>
<dbReference type="Pfam" id="PF02601">
    <property type="entry name" value="Exonuc_VII_L"/>
    <property type="match status" value="1"/>
</dbReference>
<evidence type="ECO:0000256" key="4">
    <source>
        <dbReference type="ARBA" id="ARBA00022839"/>
    </source>
</evidence>
<dbReference type="PATRIC" id="fig|37927.3.peg.2837"/>
<evidence type="ECO:0000256" key="7">
    <source>
        <dbReference type="SAM" id="MobiDB-lite"/>
    </source>
</evidence>
<evidence type="ECO:0000256" key="3">
    <source>
        <dbReference type="ARBA" id="ARBA00022801"/>
    </source>
</evidence>
<dbReference type="GO" id="GO:0003676">
    <property type="term" value="F:nucleic acid binding"/>
    <property type="evidence" value="ECO:0007669"/>
    <property type="project" value="InterPro"/>
</dbReference>
<evidence type="ECO:0000256" key="6">
    <source>
        <dbReference type="RuleBase" id="RU004355"/>
    </source>
</evidence>
<dbReference type="AlphaFoldDB" id="A0A127A457"/>
<keyword evidence="4 5" id="KW-0269">Exonuclease</keyword>
<dbReference type="InterPro" id="IPR025824">
    <property type="entry name" value="OB-fold_nuc-bd_dom"/>
</dbReference>
<protein>
    <recommendedName>
        <fullName evidence="5">Exodeoxyribonuclease 7 large subunit</fullName>
        <ecNumber evidence="5">3.1.11.6</ecNumber>
    </recommendedName>
    <alternativeName>
        <fullName evidence="5">Exodeoxyribonuclease VII large subunit</fullName>
        <shortName evidence="5">Exonuclease VII large subunit</shortName>
    </alternativeName>
</protein>
<evidence type="ECO:0000259" key="9">
    <source>
        <dbReference type="Pfam" id="PF13742"/>
    </source>
</evidence>
<dbReference type="GO" id="GO:0006308">
    <property type="term" value="P:DNA catabolic process"/>
    <property type="evidence" value="ECO:0007669"/>
    <property type="project" value="UniProtKB-UniRule"/>
</dbReference>
<gene>
    <name evidence="5" type="primary">xseA</name>
    <name evidence="10" type="ORF">SA2016_2760</name>
</gene>
<comment type="catalytic activity">
    <reaction evidence="5 6">
        <text>Exonucleolytic cleavage in either 5'- to 3'- or 3'- to 5'-direction to yield nucleoside 5'-phosphates.</text>
        <dbReference type="EC" id="3.1.11.6"/>
    </reaction>
</comment>
<proteinExistence type="inferred from homology"/>
<comment type="subcellular location">
    <subcellularLocation>
        <location evidence="5 6">Cytoplasm</location>
    </subcellularLocation>
</comment>
<feature type="region of interest" description="Disordered" evidence="7">
    <location>
        <begin position="1"/>
        <end position="41"/>
    </location>
</feature>
<keyword evidence="3 5" id="KW-0378">Hydrolase</keyword>
<evidence type="ECO:0000256" key="5">
    <source>
        <dbReference type="HAMAP-Rule" id="MF_00378"/>
    </source>
</evidence>
<feature type="domain" description="Exonuclease VII large subunit C-terminal" evidence="8">
    <location>
        <begin position="158"/>
        <end position="377"/>
    </location>
</feature>
<dbReference type="HAMAP" id="MF_00378">
    <property type="entry name" value="Exonuc_7_L"/>
    <property type="match status" value="1"/>
</dbReference>
<evidence type="ECO:0000256" key="1">
    <source>
        <dbReference type="ARBA" id="ARBA00022490"/>
    </source>
</evidence>
<accession>A0A127A457</accession>
<dbReference type="STRING" id="37927.SA2016_2760"/>
<dbReference type="GO" id="GO:0008855">
    <property type="term" value="F:exodeoxyribonuclease VII activity"/>
    <property type="evidence" value="ECO:0007669"/>
    <property type="project" value="UniProtKB-UniRule"/>
</dbReference>
<sequence>MGSTDRADPGGAAGDEGQGPAAEASASTLPARASDTSPENPWPLHVLSRKLKEHIERSPHVWIEGQVIEMTRRGQTAYMTLRDVDAEISLPASAWGSVMARLREPVQRGSRVVALVKPEMWLKTGRLSMAVRDMRPVGLGDLLARIENLRQALGAEGLFAEERKKRLPLLPHRIGLITGRDSDAKKDVMRNAALRWPAVAFEVREVAVQGTNAVAEVLGALKELDARPEVDVIVIARGGGSLEDLLAFSNEALVRAVAGAATPVVSAIGHEADRPILDDVADLRASTPTDAAKRIVPDVAEELLRVRQCRDRIDRQVRLFVERESDRLASIRSRPVLAAPETMVATRHEELERLRVSSRAAVSGAVERAADAVAHLRAQVRSLSPQQTLDRGYSVVQILDGPAATVVCAPEDAPAGTALRVRLARGTIAARSEGQLADITHPAPQGAAFQTGSPAGRTDP</sequence>
<feature type="domain" description="OB-fold nucleic acid binding" evidence="9">
    <location>
        <begin position="44"/>
        <end position="135"/>
    </location>
</feature>
<feature type="region of interest" description="Disordered" evidence="7">
    <location>
        <begin position="436"/>
        <end position="460"/>
    </location>
</feature>
<dbReference type="GO" id="GO:0009318">
    <property type="term" value="C:exodeoxyribonuclease VII complex"/>
    <property type="evidence" value="ECO:0007669"/>
    <property type="project" value="UniProtKB-UniRule"/>
</dbReference>
<comment type="function">
    <text evidence="5">Bidirectionally degrades single-stranded DNA into large acid-insoluble oligonucleotides, which are then degraded further into small acid-soluble oligonucleotides.</text>
</comment>
<comment type="subunit">
    <text evidence="5">Heterooligomer composed of large and small subunits.</text>
</comment>
<keyword evidence="11" id="KW-1185">Reference proteome</keyword>
<evidence type="ECO:0000256" key="2">
    <source>
        <dbReference type="ARBA" id="ARBA00022722"/>
    </source>
</evidence>
<dbReference type="GO" id="GO:0005737">
    <property type="term" value="C:cytoplasm"/>
    <property type="evidence" value="ECO:0007669"/>
    <property type="project" value="UniProtKB-SubCell"/>
</dbReference>
<reference evidence="10 11" key="1">
    <citation type="submission" date="2016-02" db="EMBL/GenBank/DDBJ databases">
        <title>Complete genome of Sinomonas atrocyanea KCTC 3377.</title>
        <authorList>
            <person name="Kim K.M."/>
        </authorList>
    </citation>
    <scope>NUCLEOTIDE SEQUENCE [LARGE SCALE GENOMIC DNA]</scope>
    <source>
        <strain evidence="10 11">KCTC 3377</strain>
    </source>
</reference>
<dbReference type="InterPro" id="IPR003753">
    <property type="entry name" value="Exonuc_VII_L"/>
</dbReference>
<keyword evidence="1 5" id="KW-0963">Cytoplasm</keyword>
<dbReference type="EMBL" id="CP014518">
    <property type="protein sequence ID" value="AMM33425.1"/>
    <property type="molecule type" value="Genomic_DNA"/>
</dbReference>
<evidence type="ECO:0000313" key="10">
    <source>
        <dbReference type="EMBL" id="AMM33425.1"/>
    </source>
</evidence>
<dbReference type="PANTHER" id="PTHR30008">
    <property type="entry name" value="EXODEOXYRIBONUCLEASE 7 LARGE SUBUNIT"/>
    <property type="match status" value="1"/>
</dbReference>
<dbReference type="KEGG" id="satk:SA2016_2760"/>
<dbReference type="PANTHER" id="PTHR30008:SF0">
    <property type="entry name" value="EXODEOXYRIBONUCLEASE 7 LARGE SUBUNIT"/>
    <property type="match status" value="1"/>
</dbReference>
<comment type="similarity">
    <text evidence="5 6">Belongs to the XseA family.</text>
</comment>
<name>A0A127A457_9MICC</name>
<keyword evidence="2 5" id="KW-0540">Nuclease</keyword>